<proteinExistence type="predicted"/>
<organism evidence="4 5">
    <name type="scientific">Megalurothrips usitatus</name>
    <name type="common">bean blossom thrips</name>
    <dbReference type="NCBI Taxonomy" id="439358"/>
    <lineage>
        <taxon>Eukaryota</taxon>
        <taxon>Metazoa</taxon>
        <taxon>Ecdysozoa</taxon>
        <taxon>Arthropoda</taxon>
        <taxon>Hexapoda</taxon>
        <taxon>Insecta</taxon>
        <taxon>Pterygota</taxon>
        <taxon>Neoptera</taxon>
        <taxon>Paraneoptera</taxon>
        <taxon>Thysanoptera</taxon>
        <taxon>Terebrantia</taxon>
        <taxon>Thripoidea</taxon>
        <taxon>Thripidae</taxon>
        <taxon>Megalurothrips</taxon>
    </lineage>
</organism>
<evidence type="ECO:0008006" key="6">
    <source>
        <dbReference type="Google" id="ProtNLM"/>
    </source>
</evidence>
<dbReference type="Pfam" id="PF07727">
    <property type="entry name" value="RVT_2"/>
    <property type="match status" value="1"/>
</dbReference>
<dbReference type="PANTHER" id="PTHR11439">
    <property type="entry name" value="GAG-POL-RELATED RETROTRANSPOSON"/>
    <property type="match status" value="1"/>
</dbReference>
<evidence type="ECO:0000259" key="3">
    <source>
        <dbReference type="Pfam" id="PF25597"/>
    </source>
</evidence>
<accession>A0AAV7WZZ5</accession>
<evidence type="ECO:0000256" key="1">
    <source>
        <dbReference type="SAM" id="MobiDB-lite"/>
    </source>
</evidence>
<feature type="region of interest" description="Disordered" evidence="1">
    <location>
        <begin position="141"/>
        <end position="178"/>
    </location>
</feature>
<dbReference type="Proteomes" id="UP001075354">
    <property type="component" value="Unassembled WGS sequence"/>
</dbReference>
<dbReference type="InterPro" id="IPR057670">
    <property type="entry name" value="SH3_retrovirus"/>
</dbReference>
<keyword evidence="5" id="KW-1185">Reference proteome</keyword>
<evidence type="ECO:0000259" key="2">
    <source>
        <dbReference type="Pfam" id="PF07727"/>
    </source>
</evidence>
<dbReference type="AlphaFoldDB" id="A0AAV7WZZ5"/>
<reference evidence="4" key="1">
    <citation type="submission" date="2022-12" db="EMBL/GenBank/DDBJ databases">
        <title>Chromosome-level genome assembly of the bean flower thrips Megalurothrips usitatus.</title>
        <authorList>
            <person name="Ma L."/>
            <person name="Liu Q."/>
            <person name="Li H."/>
            <person name="Cai W."/>
        </authorList>
    </citation>
    <scope>NUCLEOTIDE SEQUENCE</scope>
    <source>
        <strain evidence="4">Cailab_2022a</strain>
    </source>
</reference>
<dbReference type="EMBL" id="JAPTSV010000802">
    <property type="protein sequence ID" value="KAJ1518951.1"/>
    <property type="molecule type" value="Genomic_DNA"/>
</dbReference>
<feature type="domain" description="Retroviral polymerase SH3-like" evidence="3">
    <location>
        <begin position="66"/>
        <end position="122"/>
    </location>
</feature>
<gene>
    <name evidence="4" type="ORF">ONE63_011439</name>
</gene>
<dbReference type="GO" id="GO:0071897">
    <property type="term" value="P:DNA biosynthetic process"/>
    <property type="evidence" value="ECO:0007669"/>
    <property type="project" value="UniProtKB-ARBA"/>
</dbReference>
<dbReference type="InterPro" id="IPR013103">
    <property type="entry name" value="RVT_2"/>
</dbReference>
<evidence type="ECO:0000313" key="5">
    <source>
        <dbReference type="Proteomes" id="UP001075354"/>
    </source>
</evidence>
<feature type="compositionally biased region" description="Basic and acidic residues" evidence="1">
    <location>
        <begin position="148"/>
        <end position="157"/>
    </location>
</feature>
<feature type="domain" description="Reverse transcriptase Ty1/copia-type" evidence="2">
    <location>
        <begin position="257"/>
        <end position="320"/>
    </location>
</feature>
<dbReference type="PANTHER" id="PTHR11439:SF483">
    <property type="entry name" value="PEPTIDE SYNTHASE GLIP-LIKE, PUTATIVE (AFU_ORTHOLOGUE AFUA_3G12920)-RELATED"/>
    <property type="match status" value="1"/>
</dbReference>
<dbReference type="Pfam" id="PF25597">
    <property type="entry name" value="SH3_retrovirus"/>
    <property type="match status" value="1"/>
</dbReference>
<sequence>MNRSLVEKVRCLLIAAGLPEVFGGEAVKTSAFLRNLTPSRSIGNKCPQQIWSGMVPDYSHLKVFDCLAYAKVPKEKHSKFQPVGKPFIFVGYSEESKGFRLIDSSCPKKIIKSRDVVFLEDKLGIKCHSSFDQAVDPVCSNDSTPVEPHGDDVLDHVDNDDEEKGHSTVRRNPPRTRRPVYKEDEYVMHIFDQPDVPSSVEQAMKSQNWTAAMQAEFDALIENQTWSLVPRPEKTPVITCKWVFQKKPDRFKASPEEIQQLTADLAKMYPIRDLGEATLCLGMNIMRENGAYYLDQSTYAEKVLERFGMENTYPVGTPLLYGTQLQPDLDCGDQPFQRLIGSLMYLSVATRPDLAHAVSYPSQFTTRYSEEHWVAAKRVLRYLKGSLTLSLCYRKSDQHLKIYADANWGNCNLDEKSTTGFISIYASSPISWESRKQKSVALSTTEAEYVAMSEATKESVYLGYMLGELLDINCSLSLYCDNRGAIDLANNPVFHRRSKHIAIRYHFIREALEKGLINISHVPTGEMLADFLTKALPKPTFMKCICCIGLCNKP</sequence>
<name>A0AAV7WZZ5_9NEOP</name>
<comment type="caution">
    <text evidence="4">The sequence shown here is derived from an EMBL/GenBank/DDBJ whole genome shotgun (WGS) entry which is preliminary data.</text>
</comment>
<protein>
    <recommendedName>
        <fullName evidence="6">Retrovirus-related Pol polyprotein from transposon TNT 1-94</fullName>
    </recommendedName>
</protein>
<dbReference type="InterPro" id="IPR043502">
    <property type="entry name" value="DNA/RNA_pol_sf"/>
</dbReference>
<dbReference type="SUPFAM" id="SSF56672">
    <property type="entry name" value="DNA/RNA polymerases"/>
    <property type="match status" value="1"/>
</dbReference>
<evidence type="ECO:0000313" key="4">
    <source>
        <dbReference type="EMBL" id="KAJ1518951.1"/>
    </source>
</evidence>
<feature type="compositionally biased region" description="Basic residues" evidence="1">
    <location>
        <begin position="167"/>
        <end position="178"/>
    </location>
</feature>
<dbReference type="CDD" id="cd09272">
    <property type="entry name" value="RNase_HI_RT_Ty1"/>
    <property type="match status" value="1"/>
</dbReference>